<dbReference type="InterPro" id="IPR018711">
    <property type="entry name" value="NAGPA"/>
</dbReference>
<dbReference type="Proteomes" id="UP000095333">
    <property type="component" value="Unassembled WGS sequence"/>
</dbReference>
<dbReference type="EMBL" id="CYZI01000027">
    <property type="protein sequence ID" value="CUP05187.1"/>
    <property type="molecule type" value="Genomic_DNA"/>
</dbReference>
<dbReference type="PANTHER" id="PTHR40446:SF2">
    <property type="entry name" value="N-ACETYLGLUCOSAMINE-1-PHOSPHODIESTER ALPHA-N-ACETYLGLUCOSAMINIDASE"/>
    <property type="match status" value="1"/>
</dbReference>
<dbReference type="RefSeq" id="WP_057250693.1">
    <property type="nucleotide sequence ID" value="NZ_CYZI01000027.1"/>
</dbReference>
<name>A0A174K556_PHOVU</name>
<gene>
    <name evidence="1" type="ORF">ERS852457_03355</name>
</gene>
<reference evidence="1 2" key="1">
    <citation type="submission" date="2015-09" db="EMBL/GenBank/DDBJ databases">
        <authorList>
            <consortium name="Pathogen Informatics"/>
        </authorList>
    </citation>
    <scope>NUCLEOTIDE SEQUENCE [LARGE SCALE GENOMIC DNA]</scope>
    <source>
        <strain evidence="1 2">2789STDY5834842</strain>
    </source>
</reference>
<dbReference type="AlphaFoldDB" id="A0A174K556"/>
<organism evidence="1 2">
    <name type="scientific">Phocaeicola vulgatus</name>
    <name type="common">Bacteroides vulgatus</name>
    <dbReference type="NCBI Taxonomy" id="821"/>
    <lineage>
        <taxon>Bacteria</taxon>
        <taxon>Pseudomonadati</taxon>
        <taxon>Bacteroidota</taxon>
        <taxon>Bacteroidia</taxon>
        <taxon>Bacteroidales</taxon>
        <taxon>Bacteroidaceae</taxon>
        <taxon>Phocaeicola</taxon>
    </lineage>
</organism>
<evidence type="ECO:0000313" key="2">
    <source>
        <dbReference type="Proteomes" id="UP000095333"/>
    </source>
</evidence>
<proteinExistence type="predicted"/>
<dbReference type="Pfam" id="PF09992">
    <property type="entry name" value="NAGPA"/>
    <property type="match status" value="1"/>
</dbReference>
<dbReference type="PANTHER" id="PTHR40446">
    <property type="entry name" value="N-ACETYLGLUCOSAMINE-1-PHOSPHODIESTER ALPHA-N-ACETYLGLUCOSAMINIDASE"/>
    <property type="match status" value="1"/>
</dbReference>
<evidence type="ECO:0000313" key="1">
    <source>
        <dbReference type="EMBL" id="CUP05187.1"/>
    </source>
</evidence>
<protein>
    <submittedName>
        <fullName evidence="1">Predicted periplasmic protein (DUF2233)</fullName>
    </submittedName>
</protein>
<sequence length="308" mass="33873">MKKLKTAFISLLCLSCMTISNKGSASNPVLRISDGWVADTIAPALIHYRFAGYDSISQAHQNVDVLEVDLTSPSYDIQLVYEEHGDSLSSVAERNNAAAAINGTYEAEASFIKIGGRLLAQNRLDSTHIRYWKHEGAFLFDDDNKNIDIRFASDSTFLSHPAANILSGAPMLIDNNDPVGLNFTGNVEGMDLNKLDYEDFRRHQGVRHPRTAVALTEHKKLLLITVDGRSTQAAGMSANELTRFLLTYFCPQSALNLDGGGSTTMWIASSEQRVGGGVNHPTDNKKFDHAGQRRVTSFIVIKSSENHE</sequence>
<accession>A0A174K556</accession>